<organism evidence="1 2">
    <name type="scientific">Nannocystis pusilla</name>
    <dbReference type="NCBI Taxonomy" id="889268"/>
    <lineage>
        <taxon>Bacteria</taxon>
        <taxon>Pseudomonadati</taxon>
        <taxon>Myxococcota</taxon>
        <taxon>Polyangia</taxon>
        <taxon>Nannocystales</taxon>
        <taxon>Nannocystaceae</taxon>
        <taxon>Nannocystis</taxon>
    </lineage>
</organism>
<proteinExistence type="predicted"/>
<accession>A0A9X3J2N5</accession>
<protein>
    <submittedName>
        <fullName evidence="1">Uncharacterized protein</fullName>
    </submittedName>
</protein>
<evidence type="ECO:0000313" key="1">
    <source>
        <dbReference type="EMBL" id="MCY1013992.1"/>
    </source>
</evidence>
<dbReference type="EMBL" id="JAPNKE010000002">
    <property type="protein sequence ID" value="MCY1013992.1"/>
    <property type="molecule type" value="Genomic_DNA"/>
</dbReference>
<sequence>MAPWRMGIAHERFYFFPAAAPTLTPLLVRVVRPTAPNAAEPAVEFAEALADAKAGALAWAWSGAGEAGPPAPLGDFAPYLDEQDPNDAELLAFHGRALELWWTAEELLPASFAIGPGADEAAFWDWLAASRDDDAYVARLRRPATRIHVRLVTEADARLVDTPLLLVDDVDWLTADEFAHLSRGGLAALTAQPPATSPAVTQAEFRAAKLRLVERALAHDLAHGDRRSAAFRASELARFDPPAALALIERLPGSLKRNDDRKGITWALAYALHRLRREPARAELLERWRAACDGLRGDVLAELDRLDRYP</sequence>
<dbReference type="Proteomes" id="UP001150924">
    <property type="component" value="Unassembled WGS sequence"/>
</dbReference>
<gene>
    <name evidence="1" type="ORF">OV079_52410</name>
</gene>
<comment type="caution">
    <text evidence="1">The sequence shown here is derived from an EMBL/GenBank/DDBJ whole genome shotgun (WGS) entry which is preliminary data.</text>
</comment>
<dbReference type="RefSeq" id="WP_267778188.1">
    <property type="nucleotide sequence ID" value="NZ_JAPNKE010000002.1"/>
</dbReference>
<reference evidence="1" key="1">
    <citation type="submission" date="2022-11" db="EMBL/GenBank/DDBJ databases">
        <title>Minimal conservation of predation-associated metabolite biosynthetic gene clusters underscores biosynthetic potential of Myxococcota including descriptions for ten novel species: Archangium lansinium sp. nov., Myxococcus landrumus sp. nov., Nannocystis bai.</title>
        <authorList>
            <person name="Ahearne A."/>
            <person name="Stevens C."/>
            <person name="Phillips K."/>
        </authorList>
    </citation>
    <scope>NUCLEOTIDE SEQUENCE</scope>
    <source>
        <strain evidence="1">Na p29</strain>
    </source>
</reference>
<keyword evidence="2" id="KW-1185">Reference proteome</keyword>
<dbReference type="AlphaFoldDB" id="A0A9X3J2N5"/>
<evidence type="ECO:0000313" key="2">
    <source>
        <dbReference type="Proteomes" id="UP001150924"/>
    </source>
</evidence>
<name>A0A9X3J2N5_9BACT</name>